<evidence type="ECO:0000313" key="4">
    <source>
        <dbReference type="Proteomes" id="UP000467700"/>
    </source>
</evidence>
<dbReference type="AlphaFoldDB" id="A0A8S0WFA4"/>
<keyword evidence="4" id="KW-1185">Reference proteome</keyword>
<reference evidence="3 4" key="1">
    <citation type="submission" date="2020-01" db="EMBL/GenBank/DDBJ databases">
        <authorList>
            <person name="Gupta K D."/>
        </authorList>
    </citation>
    <scope>NUCLEOTIDE SEQUENCE [LARGE SCALE GENOMIC DNA]</scope>
</reference>
<name>A0A8S0WFA4_CYCAE</name>
<dbReference type="PANTHER" id="PTHR10039:SF14">
    <property type="entry name" value="NACHT DOMAIN-CONTAINING PROTEIN"/>
    <property type="match status" value="1"/>
</dbReference>
<protein>
    <recommendedName>
        <fullName evidence="2">Nephrocystin 3-like N-terminal domain-containing protein</fullName>
    </recommendedName>
</protein>
<evidence type="ECO:0000259" key="2">
    <source>
        <dbReference type="Pfam" id="PF24883"/>
    </source>
</evidence>
<dbReference type="OrthoDB" id="5967843at2759"/>
<dbReference type="InterPro" id="IPR056884">
    <property type="entry name" value="NPHP3-like_N"/>
</dbReference>
<evidence type="ECO:0000313" key="3">
    <source>
        <dbReference type="EMBL" id="CAA7267780.1"/>
    </source>
</evidence>
<keyword evidence="1" id="KW-0677">Repeat</keyword>
<dbReference type="Pfam" id="PF24883">
    <property type="entry name" value="NPHP3_N"/>
    <property type="match status" value="1"/>
</dbReference>
<accession>A0A8S0WFA4</accession>
<feature type="domain" description="Nephrocystin 3-like N-terminal" evidence="2">
    <location>
        <begin position="68"/>
        <end position="235"/>
    </location>
</feature>
<proteinExistence type="predicted"/>
<dbReference type="InterPro" id="IPR027417">
    <property type="entry name" value="P-loop_NTPase"/>
</dbReference>
<dbReference type="EMBL" id="CACVBS010000063">
    <property type="protein sequence ID" value="CAA7267780.1"/>
    <property type="molecule type" value="Genomic_DNA"/>
</dbReference>
<dbReference type="SUPFAM" id="SSF52540">
    <property type="entry name" value="P-loop containing nucleoside triphosphate hydrolases"/>
    <property type="match status" value="1"/>
</dbReference>
<comment type="caution">
    <text evidence="3">The sequence shown here is derived from an EMBL/GenBank/DDBJ whole genome shotgun (WGS) entry which is preliminary data.</text>
</comment>
<dbReference type="Gene3D" id="3.40.50.300">
    <property type="entry name" value="P-loop containing nucleotide triphosphate hydrolases"/>
    <property type="match status" value="1"/>
</dbReference>
<organism evidence="3 4">
    <name type="scientific">Cyclocybe aegerita</name>
    <name type="common">Black poplar mushroom</name>
    <name type="synonym">Agrocybe aegerita</name>
    <dbReference type="NCBI Taxonomy" id="1973307"/>
    <lineage>
        <taxon>Eukaryota</taxon>
        <taxon>Fungi</taxon>
        <taxon>Dikarya</taxon>
        <taxon>Basidiomycota</taxon>
        <taxon>Agaricomycotina</taxon>
        <taxon>Agaricomycetes</taxon>
        <taxon>Agaricomycetidae</taxon>
        <taxon>Agaricales</taxon>
        <taxon>Agaricineae</taxon>
        <taxon>Bolbitiaceae</taxon>
        <taxon>Cyclocybe</taxon>
    </lineage>
</organism>
<dbReference type="Proteomes" id="UP000467700">
    <property type="component" value="Unassembled WGS sequence"/>
</dbReference>
<evidence type="ECO:0000256" key="1">
    <source>
        <dbReference type="ARBA" id="ARBA00022737"/>
    </source>
</evidence>
<sequence length="793" mass="88453">METGVSVLAGATGDIIGSNIDIQASVHTDGGSRALGLLIKHCCIGAQLDSNERFDPPRCDPMTRVTITKEMMDWVAGGDESASAMILHGPAGVGKSALAQSVAEICQQEGRLASTHFLSRTALNPMRSNGNAVIPTLVYQLIQVFPWLKYPVLKEIEDNPGILELSRAVQMDRLFIKHFNQTFVPFSADLTKPRLVVLDGLDESSDPDIQCDLLRLFITALPRLSYPFRFLIACRPESHLMAVINRDPAFQTDHIRQIDLGEDPDSAVDICVFLLNEFERIRNTHSLGQYLPEQWPSQHEIMALVQRASGQFIYANTVIRFLRSPKKKPDNQLRIVLGLAPSPNSNSPFGTLDALYRHILSGVKDISILWSILGMIQLRATPTVIAKGVFYPISITSGINYPSPSFLEKALNLNHGEINFHLEELASVIKVVSRDAEIKVLYASLLDLLLDPVRAGDLSLDLSLTHRTIAESYLSEMDFVSRDLRADPGPMAVIFALLSFFYHCRCAKLSPRIVDTMGHAVPFFLTYYSDVDRLGLNFLGGFVEACLRNIGQVFRNKDYPRRPPSRGLMDSIALLWHHFGDCPSSIDANTTENLPYKEKMMAIFQPMVDTLRFVLTYVASESRRGRTFVDSVKDWTTGFMWFINGNSARRAPGDLELAWELTGNGPETPLYTQGAMRAAAFLVFVQMICRCTDPNVINDPDPPSFWAITFLKLALRDKENGFESIDAATLLIALLLLRYCRSNTSRSQLEFGNSTDFLLRFHSGYLALDPSPGLFNFPKLMKAFQALSEGKNT</sequence>
<gene>
    <name evidence="3" type="ORF">AAE3_LOCUS10020</name>
</gene>
<dbReference type="PANTHER" id="PTHR10039">
    <property type="entry name" value="AMELOGENIN"/>
    <property type="match status" value="1"/>
</dbReference>